<keyword evidence="1" id="KW-0812">Transmembrane</keyword>
<feature type="transmembrane region" description="Helical" evidence="1">
    <location>
        <begin position="168"/>
        <end position="186"/>
    </location>
</feature>
<feature type="transmembrane region" description="Helical" evidence="1">
    <location>
        <begin position="20"/>
        <end position="39"/>
    </location>
</feature>
<feature type="transmembrane region" description="Helical" evidence="1">
    <location>
        <begin position="51"/>
        <end position="73"/>
    </location>
</feature>
<keyword evidence="1" id="KW-1133">Transmembrane helix</keyword>
<proteinExistence type="predicted"/>
<feature type="transmembrane region" description="Helical" evidence="1">
    <location>
        <begin position="192"/>
        <end position="210"/>
    </location>
</feature>
<evidence type="ECO:0000313" key="2">
    <source>
        <dbReference type="EMBL" id="OQP60385.1"/>
    </source>
</evidence>
<evidence type="ECO:0000256" key="1">
    <source>
        <dbReference type="SAM" id="Phobius"/>
    </source>
</evidence>
<keyword evidence="3" id="KW-1185">Reference proteome</keyword>
<protein>
    <submittedName>
        <fullName evidence="2">Uncharacterized protein</fullName>
    </submittedName>
</protein>
<evidence type="ECO:0000313" key="3">
    <source>
        <dbReference type="Proteomes" id="UP000192796"/>
    </source>
</evidence>
<dbReference type="STRING" id="1703345.A3860_33955"/>
<dbReference type="EMBL" id="LVYD01000064">
    <property type="protein sequence ID" value="OQP60385.1"/>
    <property type="molecule type" value="Genomic_DNA"/>
</dbReference>
<accession>A0A1V9FPU5</accession>
<sequence>MHSFKISPDGYKQVRKKILLLSLPAALIVFFVANISSWLNISSRNTVSLPASFYLTMLIPVLVFIAVIAFGVYRSLARVKKMFDSYELLITDKLISREQLNTPTVSIYLSEVQEIIRHKNGSYIIKGARANDLIMVPKQIENREQLEVVLDQIKPIATKGKAANQLRAQALLNLAALVLMLCVFNFDNKIIVAVAGILCIGLSIFNFIRIQKSKNVDYRTKRIRWINLLALLVVIYFMIFKLTGSTLF</sequence>
<feature type="transmembrane region" description="Helical" evidence="1">
    <location>
        <begin position="222"/>
        <end position="240"/>
    </location>
</feature>
<gene>
    <name evidence="2" type="ORF">A3860_33955</name>
</gene>
<reference evidence="2 3" key="1">
    <citation type="submission" date="2016-03" db="EMBL/GenBank/DDBJ databases">
        <title>Niastella vici sp. nov., isolated from farmland soil.</title>
        <authorList>
            <person name="Chen L."/>
            <person name="Wang D."/>
            <person name="Yang S."/>
            <person name="Wang G."/>
        </authorList>
    </citation>
    <scope>NUCLEOTIDE SEQUENCE [LARGE SCALE GENOMIC DNA]</scope>
    <source>
        <strain evidence="2 3">DJ57</strain>
    </source>
</reference>
<dbReference type="Proteomes" id="UP000192796">
    <property type="component" value="Unassembled WGS sequence"/>
</dbReference>
<dbReference type="OrthoDB" id="1355414at2"/>
<comment type="caution">
    <text evidence="2">The sequence shown here is derived from an EMBL/GenBank/DDBJ whole genome shotgun (WGS) entry which is preliminary data.</text>
</comment>
<keyword evidence="1" id="KW-0472">Membrane</keyword>
<name>A0A1V9FPU5_9BACT</name>
<organism evidence="2 3">
    <name type="scientific">Niastella vici</name>
    <dbReference type="NCBI Taxonomy" id="1703345"/>
    <lineage>
        <taxon>Bacteria</taxon>
        <taxon>Pseudomonadati</taxon>
        <taxon>Bacteroidota</taxon>
        <taxon>Chitinophagia</taxon>
        <taxon>Chitinophagales</taxon>
        <taxon>Chitinophagaceae</taxon>
        <taxon>Niastella</taxon>
    </lineage>
</organism>
<dbReference type="RefSeq" id="WP_081153351.1">
    <property type="nucleotide sequence ID" value="NZ_LVYD01000064.1"/>
</dbReference>
<dbReference type="AlphaFoldDB" id="A0A1V9FPU5"/>